<keyword evidence="4" id="KW-1185">Reference proteome</keyword>
<reference evidence="3" key="1">
    <citation type="journal article" date="2021" name="Nat. Commun.">
        <title>Genetic determinants of endophytism in the Arabidopsis root mycobiome.</title>
        <authorList>
            <person name="Mesny F."/>
            <person name="Miyauchi S."/>
            <person name="Thiergart T."/>
            <person name="Pickel B."/>
            <person name="Atanasova L."/>
            <person name="Karlsson M."/>
            <person name="Huettel B."/>
            <person name="Barry K.W."/>
            <person name="Haridas S."/>
            <person name="Chen C."/>
            <person name="Bauer D."/>
            <person name="Andreopoulos W."/>
            <person name="Pangilinan J."/>
            <person name="LaButti K."/>
            <person name="Riley R."/>
            <person name="Lipzen A."/>
            <person name="Clum A."/>
            <person name="Drula E."/>
            <person name="Henrissat B."/>
            <person name="Kohler A."/>
            <person name="Grigoriev I.V."/>
            <person name="Martin F.M."/>
            <person name="Hacquard S."/>
        </authorList>
    </citation>
    <scope>NUCLEOTIDE SEQUENCE</scope>
    <source>
        <strain evidence="3">MPI-CAGE-AT-0021</strain>
    </source>
</reference>
<dbReference type="EMBL" id="JAGMUU010000006">
    <property type="protein sequence ID" value="KAH7149824.1"/>
    <property type="molecule type" value="Genomic_DNA"/>
</dbReference>
<feature type="chain" id="PRO_5040330858" evidence="2">
    <location>
        <begin position="18"/>
        <end position="133"/>
    </location>
</feature>
<dbReference type="AlphaFoldDB" id="A0A9P9J4N6"/>
<dbReference type="Proteomes" id="UP000717696">
    <property type="component" value="Unassembled WGS sequence"/>
</dbReference>
<organism evidence="3 4">
    <name type="scientific">Dactylonectria estremocensis</name>
    <dbReference type="NCBI Taxonomy" id="1079267"/>
    <lineage>
        <taxon>Eukaryota</taxon>
        <taxon>Fungi</taxon>
        <taxon>Dikarya</taxon>
        <taxon>Ascomycota</taxon>
        <taxon>Pezizomycotina</taxon>
        <taxon>Sordariomycetes</taxon>
        <taxon>Hypocreomycetidae</taxon>
        <taxon>Hypocreales</taxon>
        <taxon>Nectriaceae</taxon>
        <taxon>Dactylonectria</taxon>
    </lineage>
</organism>
<sequence>MKHLVLSILTAALGASANPSASNDGPGNHNQDTDLGGNKTNIELEERGNSRTWGGFADSCTDIQYYLSDRDMKRYEIGEPTPNSAVGVKPYLDLPVIVARCPNAMMHHTTHHAPRNAPLAGRVKPTARDAPFG</sequence>
<feature type="signal peptide" evidence="2">
    <location>
        <begin position="1"/>
        <end position="17"/>
    </location>
</feature>
<gene>
    <name evidence="3" type="ORF">B0J13DRAFT_522909</name>
</gene>
<protein>
    <submittedName>
        <fullName evidence="3">Uncharacterized protein</fullName>
    </submittedName>
</protein>
<accession>A0A9P9J4N6</accession>
<comment type="caution">
    <text evidence="3">The sequence shown here is derived from an EMBL/GenBank/DDBJ whole genome shotgun (WGS) entry which is preliminary data.</text>
</comment>
<proteinExistence type="predicted"/>
<feature type="compositionally biased region" description="Polar residues" evidence="1">
    <location>
        <begin position="17"/>
        <end position="30"/>
    </location>
</feature>
<evidence type="ECO:0000313" key="3">
    <source>
        <dbReference type="EMBL" id="KAH7149824.1"/>
    </source>
</evidence>
<evidence type="ECO:0000256" key="2">
    <source>
        <dbReference type="SAM" id="SignalP"/>
    </source>
</evidence>
<evidence type="ECO:0000256" key="1">
    <source>
        <dbReference type="SAM" id="MobiDB-lite"/>
    </source>
</evidence>
<dbReference type="OrthoDB" id="2947935at2759"/>
<feature type="region of interest" description="Disordered" evidence="1">
    <location>
        <begin position="17"/>
        <end position="40"/>
    </location>
</feature>
<keyword evidence="2" id="KW-0732">Signal</keyword>
<evidence type="ECO:0000313" key="4">
    <source>
        <dbReference type="Proteomes" id="UP000717696"/>
    </source>
</evidence>
<feature type="region of interest" description="Disordered" evidence="1">
    <location>
        <begin position="109"/>
        <end position="133"/>
    </location>
</feature>
<name>A0A9P9J4N6_9HYPO</name>